<dbReference type="PANTHER" id="PTHR11552">
    <property type="entry name" value="GLUCOSE-METHANOL-CHOLINE GMC OXIDOREDUCTASE"/>
    <property type="match status" value="1"/>
</dbReference>
<keyword evidence="4" id="KW-0732">Signal</keyword>
<sequence length="624" mass="65982">MVAFSFAALPLVASTLASAAPVFTQVLSNGRLTGSSFGLPGANATYDYVIVGGGLAGSVIATRLSEQLPNQTIAVIEAGSFAELSNTNWSQIPYYSEQFAGADVDDWQPLIDWGLATLPQAGGNGRRYHYAQGKCLGGSSERNQMIYHRSTAGSYKAFADHVGDDAYLFENMDPFFKRSYHFNLPNDEARPANATVNYTLTGYNIPGSGVELSYGNYANAISSYGPAAFASLGFEANHDFNSGNLTGYGYFPSTIDPVTGLRSSAESGLLSPAIAKSPLLTIYQSCMARNILFDGQKRATGVNVTVDGIKPFTLTARKEVILSAGAYHSPQLLMVSGVGPRSTLEQFNISVISALEGVGQNSWDTANLGGPSFNISTVSSSRIAEPGPALDEAMTQLLANGSGPLSNIGEDFWGWEKIPSELRTNFSQSTKDAFAAFPADWPEFEFVISNTGTSLSSSGSGSHDVGALAVLMTASTSRGNMTIQSASNDVAPIISPNWITTKEDQELAVAGFRRGRQIAQALGAYQGEVSPGPSVQTDAEILKWIQEEGLAAIHHCSALCAMGRSNNTMAVVDSKARVYGVTGLRVIDSSSLPFTPPGHTQGTTYAHAEKLVQDVINAAKGILA</sequence>
<comment type="caution">
    <text evidence="6">The sequence shown here is derived from an EMBL/GenBank/DDBJ whole genome shotgun (WGS) entry which is preliminary data.</text>
</comment>
<evidence type="ECO:0000256" key="4">
    <source>
        <dbReference type="SAM" id="SignalP"/>
    </source>
</evidence>
<dbReference type="SUPFAM" id="SSF54373">
    <property type="entry name" value="FAD-linked reductases, C-terminal domain"/>
    <property type="match status" value="1"/>
</dbReference>
<dbReference type="Gene3D" id="3.50.50.60">
    <property type="entry name" value="FAD/NAD(P)-binding domain"/>
    <property type="match status" value="1"/>
</dbReference>
<gene>
    <name evidence="6" type="ORF">D6D28_07831</name>
</gene>
<evidence type="ECO:0000256" key="2">
    <source>
        <dbReference type="ARBA" id="ARBA00023180"/>
    </source>
</evidence>
<dbReference type="GO" id="GO:0044550">
    <property type="term" value="P:secondary metabolite biosynthetic process"/>
    <property type="evidence" value="ECO:0007669"/>
    <property type="project" value="TreeGrafter"/>
</dbReference>
<dbReference type="InterPro" id="IPR036188">
    <property type="entry name" value="FAD/NAD-bd_sf"/>
</dbReference>
<organism evidence="6 7">
    <name type="scientific">Aureobasidium pullulans</name>
    <name type="common">Black yeast</name>
    <name type="synonym">Pullularia pullulans</name>
    <dbReference type="NCBI Taxonomy" id="5580"/>
    <lineage>
        <taxon>Eukaryota</taxon>
        <taxon>Fungi</taxon>
        <taxon>Dikarya</taxon>
        <taxon>Ascomycota</taxon>
        <taxon>Pezizomycotina</taxon>
        <taxon>Dothideomycetes</taxon>
        <taxon>Dothideomycetidae</taxon>
        <taxon>Dothideales</taxon>
        <taxon>Saccotheciaceae</taxon>
        <taxon>Aureobasidium</taxon>
    </lineage>
</organism>
<dbReference type="PANTHER" id="PTHR11552:SF138">
    <property type="entry name" value="DEHYDROGENASE PKFF-RELATED"/>
    <property type="match status" value="1"/>
</dbReference>
<reference evidence="6 7" key="1">
    <citation type="submission" date="2018-10" db="EMBL/GenBank/DDBJ databases">
        <title>Fifty Aureobasidium pullulans genomes reveal a recombining polyextremotolerant generalist.</title>
        <authorList>
            <person name="Gostincar C."/>
            <person name="Turk M."/>
            <person name="Zajc J."/>
            <person name="Gunde-Cimerman N."/>
        </authorList>
    </citation>
    <scope>NUCLEOTIDE SEQUENCE [LARGE SCALE GENOMIC DNA]</scope>
    <source>
        <strain evidence="6 7">EXF-11900</strain>
    </source>
</reference>
<dbReference type="SUPFAM" id="SSF51905">
    <property type="entry name" value="FAD/NAD(P)-binding domain"/>
    <property type="match status" value="1"/>
</dbReference>
<evidence type="ECO:0000313" key="6">
    <source>
        <dbReference type="EMBL" id="THV67032.1"/>
    </source>
</evidence>
<name>A0A4S8S9M7_AURPU</name>
<feature type="active site" description="Proton donor" evidence="3">
    <location>
        <position position="554"/>
    </location>
</feature>
<evidence type="ECO:0000256" key="1">
    <source>
        <dbReference type="ARBA" id="ARBA00010790"/>
    </source>
</evidence>
<dbReference type="Pfam" id="PF00732">
    <property type="entry name" value="GMC_oxred_N"/>
    <property type="match status" value="1"/>
</dbReference>
<proteinExistence type="inferred from homology"/>
<dbReference type="InterPro" id="IPR007867">
    <property type="entry name" value="GMC_OxRtase_C"/>
</dbReference>
<dbReference type="InterPro" id="IPR000172">
    <property type="entry name" value="GMC_OxRdtase_N"/>
</dbReference>
<dbReference type="PIRSF" id="PIRSF000137">
    <property type="entry name" value="Alcohol_oxidase"/>
    <property type="match status" value="1"/>
</dbReference>
<dbReference type="AlphaFoldDB" id="A0A4S8S9M7"/>
<dbReference type="GO" id="GO:0050660">
    <property type="term" value="F:flavin adenine dinucleotide binding"/>
    <property type="evidence" value="ECO:0007669"/>
    <property type="project" value="InterPro"/>
</dbReference>
<dbReference type="EMBL" id="QZAF01000452">
    <property type="protein sequence ID" value="THV67032.1"/>
    <property type="molecule type" value="Genomic_DNA"/>
</dbReference>
<keyword evidence="2" id="KW-0325">Glycoprotein</keyword>
<feature type="domain" description="Glucose-methanol-choline oxidoreductase N-terminal" evidence="5">
    <location>
        <begin position="325"/>
        <end position="339"/>
    </location>
</feature>
<comment type="similarity">
    <text evidence="1">Belongs to the GMC oxidoreductase family.</text>
</comment>
<accession>A0A4S8S9M7</accession>
<dbReference type="Proteomes" id="UP000304951">
    <property type="component" value="Unassembled WGS sequence"/>
</dbReference>
<feature type="active site" description="Proton acceptor" evidence="3">
    <location>
        <position position="599"/>
    </location>
</feature>
<dbReference type="Pfam" id="PF05199">
    <property type="entry name" value="GMC_oxred_C"/>
    <property type="match status" value="1"/>
</dbReference>
<protein>
    <submittedName>
        <fullName evidence="6">Alcohol oxidase</fullName>
    </submittedName>
</protein>
<evidence type="ECO:0000313" key="7">
    <source>
        <dbReference type="Proteomes" id="UP000304951"/>
    </source>
</evidence>
<feature type="signal peptide" evidence="4">
    <location>
        <begin position="1"/>
        <end position="19"/>
    </location>
</feature>
<evidence type="ECO:0000259" key="5">
    <source>
        <dbReference type="PROSITE" id="PS00624"/>
    </source>
</evidence>
<dbReference type="PROSITE" id="PS00624">
    <property type="entry name" value="GMC_OXRED_2"/>
    <property type="match status" value="1"/>
</dbReference>
<dbReference type="GO" id="GO:0016614">
    <property type="term" value="F:oxidoreductase activity, acting on CH-OH group of donors"/>
    <property type="evidence" value="ECO:0007669"/>
    <property type="project" value="InterPro"/>
</dbReference>
<feature type="chain" id="PRO_5020701948" evidence="4">
    <location>
        <begin position="20"/>
        <end position="624"/>
    </location>
</feature>
<evidence type="ECO:0000256" key="3">
    <source>
        <dbReference type="PIRSR" id="PIRSR000137-1"/>
    </source>
</evidence>
<dbReference type="Gene3D" id="3.30.560.10">
    <property type="entry name" value="Glucose Oxidase, domain 3"/>
    <property type="match status" value="1"/>
</dbReference>
<dbReference type="InterPro" id="IPR012132">
    <property type="entry name" value="GMC_OxRdtase"/>
</dbReference>